<protein>
    <submittedName>
        <fullName evidence="2">Methionine aminopeptidase</fullName>
        <ecNumber evidence="2">3.4.11.18</ecNumber>
    </submittedName>
</protein>
<evidence type="ECO:0000313" key="3">
    <source>
        <dbReference type="Proteomes" id="UP000034076"/>
    </source>
</evidence>
<gene>
    <name evidence="2" type="ORF">CHK_0081</name>
</gene>
<dbReference type="Gene3D" id="3.90.230.10">
    <property type="entry name" value="Creatinase/methionine aminopeptidase superfamily"/>
    <property type="match status" value="1"/>
</dbReference>
<keyword evidence="2" id="KW-0031">Aminopeptidase</keyword>
<accession>A0A0M2NPT4</accession>
<dbReference type="CDD" id="cd01066">
    <property type="entry name" value="APP_MetAP"/>
    <property type="match status" value="1"/>
</dbReference>
<dbReference type="Gene3D" id="3.40.350.10">
    <property type="entry name" value="Creatinase/prolidase N-terminal domain"/>
    <property type="match status" value="1"/>
</dbReference>
<comment type="caution">
    <text evidence="2">The sequence shown here is derived from an EMBL/GenBank/DDBJ whole genome shotgun (WGS) entry which is preliminary data.</text>
</comment>
<dbReference type="GO" id="GO:0004239">
    <property type="term" value="F:initiator methionyl aminopeptidase activity"/>
    <property type="evidence" value="ECO:0007669"/>
    <property type="project" value="UniProtKB-EC"/>
</dbReference>
<name>A0A0M2NPT4_9FIRM</name>
<dbReference type="SUPFAM" id="SSF55920">
    <property type="entry name" value="Creatinase/aminopeptidase"/>
    <property type="match status" value="1"/>
</dbReference>
<dbReference type="Proteomes" id="UP000034076">
    <property type="component" value="Unassembled WGS sequence"/>
</dbReference>
<evidence type="ECO:0000259" key="1">
    <source>
        <dbReference type="Pfam" id="PF00557"/>
    </source>
</evidence>
<feature type="domain" description="Peptidase M24" evidence="1">
    <location>
        <begin position="148"/>
        <end position="353"/>
    </location>
</feature>
<keyword evidence="3" id="KW-1185">Reference proteome</keyword>
<dbReference type="EMBL" id="LAYJ01000014">
    <property type="protein sequence ID" value="KKI52417.1"/>
    <property type="molecule type" value="Genomic_DNA"/>
</dbReference>
<reference evidence="2 3" key="1">
    <citation type="submission" date="2015-04" db="EMBL/GenBank/DDBJ databases">
        <title>Draft genome sequence of bacteremic isolate Catabacter hongkongensis type strain HKU16T.</title>
        <authorList>
            <person name="Lau S.K."/>
            <person name="Teng J.L."/>
            <person name="Huang Y."/>
            <person name="Curreem S.O."/>
            <person name="Tsui S.K."/>
            <person name="Woo P.C."/>
        </authorList>
    </citation>
    <scope>NUCLEOTIDE SEQUENCE [LARGE SCALE GENOMIC DNA]</scope>
    <source>
        <strain evidence="2 3">HKU16</strain>
    </source>
</reference>
<keyword evidence="2" id="KW-0378">Hydrolase</keyword>
<keyword evidence="2" id="KW-0645">Protease</keyword>
<organism evidence="2 3">
    <name type="scientific">Christensenella hongkongensis</name>
    <dbReference type="NCBI Taxonomy" id="270498"/>
    <lineage>
        <taxon>Bacteria</taxon>
        <taxon>Bacillati</taxon>
        <taxon>Bacillota</taxon>
        <taxon>Clostridia</taxon>
        <taxon>Christensenellales</taxon>
        <taxon>Christensenellaceae</taxon>
        <taxon>Christensenella</taxon>
    </lineage>
</organism>
<dbReference type="InterPro" id="IPR050659">
    <property type="entry name" value="Peptidase_M24B"/>
</dbReference>
<dbReference type="PANTHER" id="PTHR46112">
    <property type="entry name" value="AMINOPEPTIDASE"/>
    <property type="match status" value="1"/>
</dbReference>
<proteinExistence type="predicted"/>
<dbReference type="InterPro" id="IPR029149">
    <property type="entry name" value="Creatin/AminoP/Spt16_N"/>
</dbReference>
<dbReference type="InterPro" id="IPR036005">
    <property type="entry name" value="Creatinase/aminopeptidase-like"/>
</dbReference>
<dbReference type="STRING" id="270498.CHK_0081"/>
<sequence>MKKDGLGAVLLFDPDNVRYVTSTKLGEWVNNKLNRYTLLAEGHDPILFEIGSAIGTKKMLCPWIKDIRPSKNDMRGSMTPLLKSNEKVIGEVYEILKEWNLHEAPIGIDLLTVSMMQALVKFGMDVRDGQATMQEAQKIKTHEEIQLLEISAAMVDGAYYDVVEAIKPGVRENEVCAVMRGRLVEMGAENVHNVNVISGDRAFPHPHDFSDRIIRPGDMVFLDVVNDFNGYKTCYYRTFCCGYPTEKQKRIYKKTYDWMYDAIRAIKPGVTTDEICKLWPTYRELGAKDEYETMALELGHGVGIAHWSKPVIGHQCSMEYPEVIEENMHFAVETYYGEDGEAARLEEQIVVTKDGCRVITKFPCEEPVACWKY</sequence>
<dbReference type="InterPro" id="IPR000994">
    <property type="entry name" value="Pept_M24"/>
</dbReference>
<dbReference type="Pfam" id="PF00557">
    <property type="entry name" value="Peptidase_M24"/>
    <property type="match status" value="1"/>
</dbReference>
<dbReference type="EC" id="3.4.11.18" evidence="2"/>
<evidence type="ECO:0000313" key="2">
    <source>
        <dbReference type="EMBL" id="KKI52417.1"/>
    </source>
</evidence>
<dbReference type="PANTHER" id="PTHR46112:SF2">
    <property type="entry name" value="XAA-PRO AMINOPEPTIDASE P-RELATED"/>
    <property type="match status" value="1"/>
</dbReference>
<dbReference type="AlphaFoldDB" id="A0A0M2NPT4"/>